<dbReference type="Proteomes" id="UP000004830">
    <property type="component" value="Unassembled WGS sequence"/>
</dbReference>
<proteinExistence type="predicted"/>
<reference evidence="1 2" key="1">
    <citation type="submission" date="2011-06" db="EMBL/GenBank/DDBJ databases">
        <title>The Genome Sequence of Collinsella tanakaei YIT 12063.</title>
        <authorList>
            <consortium name="The Broad Institute Genome Sequencing Platform"/>
            <person name="Earl A."/>
            <person name="Ward D."/>
            <person name="Feldgarden M."/>
            <person name="Gevers D."/>
            <person name="Morotomi M."/>
            <person name="Young S.K."/>
            <person name="Zeng Q."/>
            <person name="Gargeya S."/>
            <person name="Fitzgerald M."/>
            <person name="Haas B."/>
            <person name="Abouelleil A."/>
            <person name="Alvarado L."/>
            <person name="Arachchi H.M."/>
            <person name="Berlin A."/>
            <person name="Brown A."/>
            <person name="Chapman S.B."/>
            <person name="Chen Z."/>
            <person name="Dunbar C."/>
            <person name="Freedman E."/>
            <person name="Gearin G."/>
            <person name="Gellesch M."/>
            <person name="Goldberg J."/>
            <person name="Griggs A."/>
            <person name="Gujja S."/>
            <person name="Heiman D."/>
            <person name="Howarth C."/>
            <person name="Larson L."/>
            <person name="Lui A."/>
            <person name="MacDonald P.J.P."/>
            <person name="Mehta T."/>
            <person name="Montmayeur A."/>
            <person name="Murphy C."/>
            <person name="Neiman D."/>
            <person name="Pearson M."/>
            <person name="Priest M."/>
            <person name="Roberts A."/>
            <person name="Saif S."/>
            <person name="Shea T."/>
            <person name="Shenoy N."/>
            <person name="Sisk P."/>
            <person name="Stolte C."/>
            <person name="Sykes S."/>
            <person name="Wortman J."/>
            <person name="Nusbaum C."/>
            <person name="Birren B."/>
        </authorList>
    </citation>
    <scope>NUCLEOTIDE SEQUENCE [LARGE SCALE GENOMIC DNA]</scope>
    <source>
        <strain evidence="1 2">YIT 12063</strain>
    </source>
</reference>
<protein>
    <submittedName>
        <fullName evidence="1">Uncharacterized protein</fullName>
    </submittedName>
</protein>
<gene>
    <name evidence="1" type="ORF">HMPREF9452_01040</name>
</gene>
<name>G1WI77_9ACTN</name>
<organism evidence="1 2">
    <name type="scientific">Collinsella tanakaei YIT 12063</name>
    <dbReference type="NCBI Taxonomy" id="742742"/>
    <lineage>
        <taxon>Bacteria</taxon>
        <taxon>Bacillati</taxon>
        <taxon>Actinomycetota</taxon>
        <taxon>Coriobacteriia</taxon>
        <taxon>Coriobacteriales</taxon>
        <taxon>Coriobacteriaceae</taxon>
        <taxon>Collinsella</taxon>
    </lineage>
</organism>
<comment type="caution">
    <text evidence="1">The sequence shown here is derived from an EMBL/GenBank/DDBJ whole genome shotgun (WGS) entry which is preliminary data.</text>
</comment>
<dbReference type="eggNOG" id="ENOG5030EZS">
    <property type="taxonomic scope" value="Bacteria"/>
</dbReference>
<sequence length="193" mass="22091">MSKSKFPFPGKSLALRELKADPCYVKIPPKERRGIVEQAWSIGELAACDEYQKTMGSNDFRSIFEDRGVSVETRNVDYVVGKQRYFSDYLSGKNRVTLYEKSIRLWAEENSLEYENACNLILSHEYFHYLECNGLGLTSRIYQVPMLRIGSLSLGRTGIHALSEIGAHAFARTYFDLVNNRSSCKEGPARERR</sequence>
<dbReference type="GeneID" id="62758774"/>
<dbReference type="EMBL" id="ADLS01000012">
    <property type="protein sequence ID" value="EGX71140.1"/>
    <property type="molecule type" value="Genomic_DNA"/>
</dbReference>
<evidence type="ECO:0000313" key="2">
    <source>
        <dbReference type="Proteomes" id="UP000004830"/>
    </source>
</evidence>
<dbReference type="AlphaFoldDB" id="G1WI77"/>
<keyword evidence="2" id="KW-1185">Reference proteome</keyword>
<dbReference type="OrthoDB" id="1842465at2"/>
<dbReference type="HOGENOM" id="CLU_105774_0_0_11"/>
<evidence type="ECO:0000313" key="1">
    <source>
        <dbReference type="EMBL" id="EGX71140.1"/>
    </source>
</evidence>
<dbReference type="STRING" id="742742.HMPREF9452_01040"/>
<accession>G1WI77</accession>
<dbReference type="RefSeq" id="WP_009141075.1">
    <property type="nucleotide sequence ID" value="NZ_JH126469.1"/>
</dbReference>